<evidence type="ECO:0000313" key="2">
    <source>
        <dbReference type="Proteomes" id="UP001058074"/>
    </source>
</evidence>
<dbReference type="EMBL" id="BROD01000001">
    <property type="protein sequence ID" value="GKX64979.1"/>
    <property type="molecule type" value="Genomic_DNA"/>
</dbReference>
<name>A0ACB5R714_9CLOT</name>
<proteinExistence type="predicted"/>
<sequence length="601" mass="69415">MLSFIEKKINTITKINQRNRLKIECIKICLIYALMGFCWVYFSDKLANILVSNKKLLLLIHTYKGVLFIIITSVILYSLLKNLLKKINSAENKLNESYKQISEVNRELEAYVYQLTSSEEELREKYKQIIENEKKLSISEEKNSAIVKAIPDLLFIIDNEGNYIDCITNDESLLFLPRKDLIDKNILDIIPKEISEAAYKMIQSVLKSGEMQNFEYILEISGEAKWFEMRMVKNNEEQILAIIRDISKRKEMEYTLEYLSYHDQLTGLYNRRFFESELRRLDAECYLPLSIIMADVNGLKLVNDSFGHGTGDELLRKVVEVMKNGCREGDILARLAGDEFVILSPKTEAFEAEQIVKDIKALALKEKVRSVDISVSLGYETKNNIGQKIEEVLKKAEDHMYRKKLLESPTMRGKTVNAIITALHEKNKREEQHSHRTSELCESMGQVLGLPEDEIEELKTAGLLHDIGKIAIEENILNKEARLTEEEMQQIMKHPEIGYRILSTVNELSELAEYVLAHHERWDGTGYPKGLKGDRIPLQSRIIAIADSYDAMISKRSYRDALPEEVAINELKLNSGKKFDPKLTRIFIEKVLHKSFDKIYI</sequence>
<reference evidence="1" key="1">
    <citation type="journal article" date="2025" name="Int. J. Syst. Evol. Microbiol.">
        <title>Inconstantimicrobium mannanitabidum sp. nov., a novel member of the family Clostridiaceae isolated from anoxic soil under the treatment of reductive soil disinfestation.</title>
        <authorList>
            <person name="Ueki A."/>
            <person name="Tonouchi A."/>
            <person name="Honma S."/>
            <person name="Kaku N."/>
            <person name="Ueki K."/>
        </authorList>
    </citation>
    <scope>NUCLEOTIDE SEQUENCE</scope>
    <source>
        <strain evidence="1">TW13</strain>
    </source>
</reference>
<gene>
    <name evidence="1" type="ORF">rsdtw13_02370</name>
</gene>
<protein>
    <submittedName>
        <fullName evidence="1">Uncharacterized protein</fullName>
    </submittedName>
</protein>
<keyword evidence="2" id="KW-1185">Reference proteome</keyword>
<evidence type="ECO:0000313" key="1">
    <source>
        <dbReference type="EMBL" id="GKX64979.1"/>
    </source>
</evidence>
<accession>A0ACB5R714</accession>
<organism evidence="1 2">
    <name type="scientific">Inconstantimicrobium mannanitabidum</name>
    <dbReference type="NCBI Taxonomy" id="1604901"/>
    <lineage>
        <taxon>Bacteria</taxon>
        <taxon>Bacillati</taxon>
        <taxon>Bacillota</taxon>
        <taxon>Clostridia</taxon>
        <taxon>Eubacteriales</taxon>
        <taxon>Clostridiaceae</taxon>
        <taxon>Inconstantimicrobium</taxon>
    </lineage>
</organism>
<dbReference type="Proteomes" id="UP001058074">
    <property type="component" value="Unassembled WGS sequence"/>
</dbReference>
<comment type="caution">
    <text evidence="1">The sequence shown here is derived from an EMBL/GenBank/DDBJ whole genome shotgun (WGS) entry which is preliminary data.</text>
</comment>